<comment type="similarity">
    <text evidence="1">Belongs to the 4-hydroxybenzoyl-CoA thioesterase family.</text>
</comment>
<name>A0ABR7RCR5_9PROT</name>
<dbReference type="PANTHER" id="PTHR31793:SF37">
    <property type="entry name" value="ACYL-COA THIOESTER HYDROLASE YBGC"/>
    <property type="match status" value="1"/>
</dbReference>
<evidence type="ECO:0000256" key="1">
    <source>
        <dbReference type="ARBA" id="ARBA00005953"/>
    </source>
</evidence>
<dbReference type="SUPFAM" id="SSF54637">
    <property type="entry name" value="Thioesterase/thiol ester dehydrase-isomerase"/>
    <property type="match status" value="1"/>
</dbReference>
<dbReference type="Gene3D" id="3.10.129.10">
    <property type="entry name" value="Hotdog Thioesterase"/>
    <property type="match status" value="1"/>
</dbReference>
<dbReference type="PIRSF" id="PIRSF003230">
    <property type="entry name" value="YbgC"/>
    <property type="match status" value="1"/>
</dbReference>
<dbReference type="Pfam" id="PF13279">
    <property type="entry name" value="4HBT_2"/>
    <property type="match status" value="1"/>
</dbReference>
<sequence length="146" mass="16448">MWPHRFPLRVYFEDTDAGGIVYHANYLRWAERARTESLRAIDLPHQLMIQRHASLLVVRRLEVEYVAPARLDDSLVVETGVLALRGASVDLDQRVLDAASGAERARLKVGLVCVRSENMRPVPIPEPWRSALRNGMTERGGLTPPA</sequence>
<dbReference type="InterPro" id="IPR050563">
    <property type="entry name" value="4-hydroxybenzoyl-CoA_TE"/>
</dbReference>
<evidence type="ECO:0000256" key="2">
    <source>
        <dbReference type="ARBA" id="ARBA00022801"/>
    </source>
</evidence>
<gene>
    <name evidence="3" type="ORF">IBL25_21675</name>
</gene>
<protein>
    <submittedName>
        <fullName evidence="3">YbgC/FadM family acyl-CoA thioesterase</fullName>
        <ecNumber evidence="3">3.1.2.-</ecNumber>
    </submittedName>
</protein>
<keyword evidence="2 3" id="KW-0378">Hydrolase</keyword>
<dbReference type="PROSITE" id="PS01328">
    <property type="entry name" value="4HBCOA_THIOESTERASE"/>
    <property type="match status" value="1"/>
</dbReference>
<proteinExistence type="inferred from homology"/>
<keyword evidence="4" id="KW-1185">Reference proteome</keyword>
<dbReference type="EC" id="3.1.2.-" evidence="3"/>
<dbReference type="PANTHER" id="PTHR31793">
    <property type="entry name" value="4-HYDROXYBENZOYL-COA THIOESTERASE FAMILY MEMBER"/>
    <property type="match status" value="1"/>
</dbReference>
<dbReference type="Proteomes" id="UP000603940">
    <property type="component" value="Unassembled WGS sequence"/>
</dbReference>
<dbReference type="NCBIfam" id="TIGR00051">
    <property type="entry name" value="YbgC/FadM family acyl-CoA thioesterase"/>
    <property type="match status" value="1"/>
</dbReference>
<dbReference type="InterPro" id="IPR008272">
    <property type="entry name" value="HB-CoA_thioesterase_AS"/>
</dbReference>
<accession>A0ABR7RCR5</accession>
<comment type="caution">
    <text evidence="3">The sequence shown here is derived from an EMBL/GenBank/DDBJ whole genome shotgun (WGS) entry which is preliminary data.</text>
</comment>
<dbReference type="InterPro" id="IPR029069">
    <property type="entry name" value="HotDog_dom_sf"/>
</dbReference>
<dbReference type="RefSeq" id="WP_187780578.1">
    <property type="nucleotide sequence ID" value="NZ_JACTUZ010000158.1"/>
</dbReference>
<dbReference type="EMBL" id="JACTUZ010000158">
    <property type="protein sequence ID" value="MBC9179555.1"/>
    <property type="molecule type" value="Genomic_DNA"/>
</dbReference>
<organism evidence="3 4">
    <name type="scientific">Pseudoroseomonas ludipueritiae</name>
    <dbReference type="NCBI Taxonomy" id="198093"/>
    <lineage>
        <taxon>Bacteria</taxon>
        <taxon>Pseudomonadati</taxon>
        <taxon>Pseudomonadota</taxon>
        <taxon>Alphaproteobacteria</taxon>
        <taxon>Acetobacterales</taxon>
        <taxon>Acetobacteraceae</taxon>
        <taxon>Pseudoroseomonas</taxon>
    </lineage>
</organism>
<dbReference type="CDD" id="cd00586">
    <property type="entry name" value="4HBT"/>
    <property type="match status" value="1"/>
</dbReference>
<evidence type="ECO:0000313" key="3">
    <source>
        <dbReference type="EMBL" id="MBC9179555.1"/>
    </source>
</evidence>
<evidence type="ECO:0000313" key="4">
    <source>
        <dbReference type="Proteomes" id="UP000603940"/>
    </source>
</evidence>
<dbReference type="GO" id="GO:0016787">
    <property type="term" value="F:hydrolase activity"/>
    <property type="evidence" value="ECO:0007669"/>
    <property type="project" value="UniProtKB-KW"/>
</dbReference>
<reference evidence="3 4" key="1">
    <citation type="journal article" date="2009" name="Int. J. Syst. Evol. Microbiol.">
        <title>Transfer of Teichococcus ludipueritiae and Muricoccus roseus to the genus Roseomonas, as Roseomonas ludipueritiae comb. nov. and Roseomonas rosea comb. nov., respectively, and emended description of the genus Roseomonas.</title>
        <authorList>
            <person name="Sanchez-Porro C."/>
            <person name="Gallego V."/>
            <person name="Busse H.J."/>
            <person name="Kampfer P."/>
            <person name="Ventosa A."/>
        </authorList>
    </citation>
    <scope>NUCLEOTIDE SEQUENCE [LARGE SCALE GENOMIC DNA]</scope>
    <source>
        <strain evidence="3 4">DSM 14915</strain>
    </source>
</reference>
<dbReference type="InterPro" id="IPR006684">
    <property type="entry name" value="YbgC/YbaW"/>
</dbReference>